<dbReference type="Proteomes" id="UP000038009">
    <property type="component" value="Unassembled WGS sequence"/>
</dbReference>
<gene>
    <name evidence="1" type="ORF">ABL78_5913</name>
</gene>
<dbReference type="VEuPathDB" id="TriTrypDB:Lsey_0213_0060"/>
<reference evidence="1 2" key="1">
    <citation type="journal article" date="2015" name="PLoS Pathog.">
        <title>Leptomonas seymouri: Adaptations to the Dixenous Life Cycle Analyzed by Genome Sequencing, Transcriptome Profiling and Co-infection with Leishmania donovani.</title>
        <authorList>
            <person name="Kraeva N."/>
            <person name="Butenko A."/>
            <person name="Hlavacova J."/>
            <person name="Kostygov A."/>
            <person name="Myskova J."/>
            <person name="Grybchuk D."/>
            <person name="Lestinova T."/>
            <person name="Votypka J."/>
            <person name="Volf P."/>
            <person name="Opperdoes F."/>
            <person name="Flegontov P."/>
            <person name="Lukes J."/>
            <person name="Yurchenko V."/>
        </authorList>
    </citation>
    <scope>NUCLEOTIDE SEQUENCE [LARGE SCALE GENOMIC DNA]</scope>
    <source>
        <strain evidence="1 2">ATCC 30220</strain>
    </source>
</reference>
<organism evidence="1 2">
    <name type="scientific">Leptomonas seymouri</name>
    <dbReference type="NCBI Taxonomy" id="5684"/>
    <lineage>
        <taxon>Eukaryota</taxon>
        <taxon>Discoba</taxon>
        <taxon>Euglenozoa</taxon>
        <taxon>Kinetoplastea</taxon>
        <taxon>Metakinetoplastina</taxon>
        <taxon>Trypanosomatida</taxon>
        <taxon>Trypanosomatidae</taxon>
        <taxon>Leishmaniinae</taxon>
        <taxon>Leptomonas</taxon>
    </lineage>
</organism>
<comment type="caution">
    <text evidence="1">The sequence shown here is derived from an EMBL/GenBank/DDBJ whole genome shotgun (WGS) entry which is preliminary data.</text>
</comment>
<dbReference type="AlphaFoldDB" id="A0A0N0P493"/>
<proteinExistence type="predicted"/>
<protein>
    <submittedName>
        <fullName evidence="1">Uncharacterized protein</fullName>
    </submittedName>
</protein>
<dbReference type="OMA" id="CHRYQQY"/>
<dbReference type="EMBL" id="LJSK01000213">
    <property type="protein sequence ID" value="KPI85029.1"/>
    <property type="molecule type" value="Genomic_DNA"/>
</dbReference>
<evidence type="ECO:0000313" key="1">
    <source>
        <dbReference type="EMBL" id="KPI85029.1"/>
    </source>
</evidence>
<sequence length="1006" mass="110555">MSATLIQLIRRAAIASTPYNCQDAILVIKALSALRINLPEVGAICEKMAFSLASSPSEVETPVIIDVVNHLSSLQSAHFPVVRKVLVKRFCELPLQPSRGSSTPHVDPRTAQKAALVLTKLGRLQTSEAAVEHVLRLLHKLLSQRTHDVGLHMAYVTLYTYSARYAAQPRWWVVSPPHKPSVITLAGSIRFLLERVDVYTRASGTIAWQLLHLLFVLPPSSFVSRIGVGIPYNLIEEFESHCRTGTLARAVSGGAYAQFLHSFSGELCKLSPDRVCLLLSGVFAPKNSEYVQTAATEAVTASPSPSVSPVRRMNVYDATKLANTVAHTFSMLKSTLHHASPFEGARDEAMAARCNGGSDEEMLESTQRFSADSIEGADAWTGAACLSLSILDSIVLWQKQERLLLSQTMPASASTAFLDERTSPDCFLVASLLHAYANAVRFQQTPSLGIEAVTTLLRFVPALSDPAPTLLSWMLMSLVGIARDEAIRNAATCCSAARFLLHQYMCYSSTKRNLRSDVETLYGCLRLMEMFSVNTGSGPRPYARKQEAMPEGNAREGYTDPFAAFDPNPSVHQEVGGSSRTTPSAPLFSLDEFAALMQVTASRLHSAEAKPVTTVRSEDVDMLLAALIYLYSFPREMYLISNSGKTANEHSFSEALDALQNAVLCCAGSTLYDRVEHRPGGFSLRTVRLYLLSCLVANSGAACGNFAERLRLVQLSYSQHLHHLPTTAKVDSAVMLQSLALLQRRCCTADSVNALLRVLCRGYQKYLQQCAEPAPQQKTVEDIVRVFRRALDAGVQVCYGETSEESCTHSNGARLLFSSDSGAALTFPLALCRPEKLRAQAACDLLQLLIDASPTGAVPNRSQMHVLRKLASHLLIQLRQAPDPKSMIGLLRLIKSKTASQWLFSDKEELMDLLRCTEANASYLLERLQGDTRMIEHRDGHLRQASRFIAAVANSQLLFRLTVDTLSKSDRLNRDLLRLVQYVECNPQKRDAIVLLKIKLICGGIP</sequence>
<name>A0A0N0P493_LEPSE</name>
<accession>A0A0N0P493</accession>
<dbReference type="OrthoDB" id="273207at2759"/>
<evidence type="ECO:0000313" key="2">
    <source>
        <dbReference type="Proteomes" id="UP000038009"/>
    </source>
</evidence>
<keyword evidence="2" id="KW-1185">Reference proteome</keyword>